<dbReference type="Gene3D" id="2.60.120.10">
    <property type="entry name" value="Jelly Rolls"/>
    <property type="match status" value="1"/>
</dbReference>
<dbReference type="InterPro" id="IPR018490">
    <property type="entry name" value="cNMP-bd_dom_sf"/>
</dbReference>
<keyword evidence="3" id="KW-1185">Reference proteome</keyword>
<comment type="caution">
    <text evidence="2">The sequence shown here is derived from an EMBL/GenBank/DDBJ whole genome shotgun (WGS) entry which is preliminary data.</text>
</comment>
<dbReference type="Proteomes" id="UP000238042">
    <property type="component" value="Unassembled WGS sequence"/>
</dbReference>
<dbReference type="InterPro" id="IPR000595">
    <property type="entry name" value="cNMP-bd_dom"/>
</dbReference>
<feature type="domain" description="Cyclic nucleotide-binding" evidence="1">
    <location>
        <begin position="31"/>
        <end position="117"/>
    </location>
</feature>
<dbReference type="CDD" id="cd00038">
    <property type="entry name" value="CAP_ED"/>
    <property type="match status" value="1"/>
</dbReference>
<gene>
    <name evidence="2" type="ORF">C4S77_10440</name>
</gene>
<evidence type="ECO:0000313" key="2">
    <source>
        <dbReference type="EMBL" id="PQL90886.1"/>
    </source>
</evidence>
<dbReference type="EMBL" id="PSZM01000045">
    <property type="protein sequence ID" value="PQL90886.1"/>
    <property type="molecule type" value="Genomic_DNA"/>
</dbReference>
<dbReference type="InterPro" id="IPR014710">
    <property type="entry name" value="RmlC-like_jellyroll"/>
</dbReference>
<sequence length="193" mass="22841">MHQHLLYEIQKQVKLSENDINLCYKLFEPVYISKNTILEKANHIPKYIYYLISGFMRLFYYDENGYEVTTHINCPHGFFCSYMEFLDQKCSPVNVHCITNCDVLKMNRSDYSFMMENSSAWKDYATFILQKSLDYNENRAKNFAILTAEQRYLDLINANPKIINHVPLQYIASFLGIKPESLSRIRKNLLDKC</sequence>
<dbReference type="OrthoDB" id="758145at2"/>
<protein>
    <submittedName>
        <fullName evidence="2">Crp/Fnr family transcriptional regulator</fullName>
    </submittedName>
</protein>
<proteinExistence type="predicted"/>
<evidence type="ECO:0000259" key="1">
    <source>
        <dbReference type="Pfam" id="PF00027"/>
    </source>
</evidence>
<evidence type="ECO:0000313" key="3">
    <source>
        <dbReference type="Proteomes" id="UP000238042"/>
    </source>
</evidence>
<organism evidence="2 3">
    <name type="scientific">Apibacter adventoris</name>
    <dbReference type="NCBI Taxonomy" id="1679466"/>
    <lineage>
        <taxon>Bacteria</taxon>
        <taxon>Pseudomonadati</taxon>
        <taxon>Bacteroidota</taxon>
        <taxon>Flavobacteriia</taxon>
        <taxon>Flavobacteriales</taxon>
        <taxon>Weeksellaceae</taxon>
        <taxon>Apibacter</taxon>
    </lineage>
</organism>
<dbReference type="AlphaFoldDB" id="A0A2S8A8S3"/>
<reference evidence="2 3" key="1">
    <citation type="submission" date="2018-02" db="EMBL/GenBank/DDBJ databases">
        <title>Genome sequences of Apibacter spp., gut symbionts of Asian honey bees.</title>
        <authorList>
            <person name="Kwong W.K."/>
            <person name="Steele M.I."/>
            <person name="Moran N.A."/>
        </authorList>
    </citation>
    <scope>NUCLEOTIDE SEQUENCE [LARGE SCALE GENOMIC DNA]</scope>
    <source>
        <strain evidence="3">wkB301</strain>
    </source>
</reference>
<dbReference type="Pfam" id="PF00027">
    <property type="entry name" value="cNMP_binding"/>
    <property type="match status" value="1"/>
</dbReference>
<accession>A0A2S8A8S3</accession>
<name>A0A2S8A8S3_9FLAO</name>
<dbReference type="SUPFAM" id="SSF51206">
    <property type="entry name" value="cAMP-binding domain-like"/>
    <property type="match status" value="1"/>
</dbReference>